<sequence>MNKQKLGHIFILSLLFVLGLIYGAQVFVNQDKAVISTVMTDVDDDNAEKSEEKVNESSSFLFLQERPVHYLKPISTSTANLAAYISKMLPEACITLATPPPDFAIS</sequence>
<proteinExistence type="predicted"/>
<organism evidence="1 2">
    <name type="scientific">Pedobacter helvus</name>
    <dbReference type="NCBI Taxonomy" id="2563444"/>
    <lineage>
        <taxon>Bacteria</taxon>
        <taxon>Pseudomonadati</taxon>
        <taxon>Bacteroidota</taxon>
        <taxon>Sphingobacteriia</taxon>
        <taxon>Sphingobacteriales</taxon>
        <taxon>Sphingobacteriaceae</taxon>
        <taxon>Pedobacter</taxon>
    </lineage>
</organism>
<dbReference type="EMBL" id="SRMP02000034">
    <property type="protein sequence ID" value="MFN0292848.1"/>
    <property type="molecule type" value="Genomic_DNA"/>
</dbReference>
<dbReference type="Proteomes" id="UP001517367">
    <property type="component" value="Unassembled WGS sequence"/>
</dbReference>
<keyword evidence="2" id="KW-1185">Reference proteome</keyword>
<reference evidence="1 2" key="1">
    <citation type="submission" date="2024-12" db="EMBL/GenBank/DDBJ databases">
        <authorList>
            <person name="Hu S."/>
        </authorList>
    </citation>
    <scope>NUCLEOTIDE SEQUENCE [LARGE SCALE GENOMIC DNA]</scope>
    <source>
        <strain evidence="1 2">P-25</strain>
    </source>
</reference>
<evidence type="ECO:0000313" key="2">
    <source>
        <dbReference type="Proteomes" id="UP001517367"/>
    </source>
</evidence>
<protein>
    <submittedName>
        <fullName evidence="1">Uncharacterized protein</fullName>
    </submittedName>
</protein>
<name>A0ABW9JNN9_9SPHI</name>
<accession>A0ABW9JNN9</accession>
<gene>
    <name evidence="1" type="ORF">E5L68_015740</name>
</gene>
<comment type="caution">
    <text evidence="1">The sequence shown here is derived from an EMBL/GenBank/DDBJ whole genome shotgun (WGS) entry which is preliminary data.</text>
</comment>
<dbReference type="RefSeq" id="WP_138728608.1">
    <property type="nucleotide sequence ID" value="NZ_SRMP02000034.1"/>
</dbReference>
<evidence type="ECO:0000313" key="1">
    <source>
        <dbReference type="EMBL" id="MFN0292848.1"/>
    </source>
</evidence>